<dbReference type="Gene3D" id="3.30.2010.30">
    <property type="match status" value="1"/>
</dbReference>
<keyword evidence="2" id="KW-1185">Reference proteome</keyword>
<dbReference type="GO" id="GO:0016020">
    <property type="term" value="C:membrane"/>
    <property type="evidence" value="ECO:0007669"/>
    <property type="project" value="TreeGrafter"/>
</dbReference>
<sequence length="111" mass="12459">MSTYLIAFAIGDLVNETATAKDGTQISFWAWNADLGTDEVGLSGPWMDRLNVSLDTSVKCFEVLSDYMAFKFPLPKLDHLALPQFSYGGMENWGLITYDYNFVLFKDGVKI</sequence>
<evidence type="ECO:0000259" key="1">
    <source>
        <dbReference type="Pfam" id="PF01433"/>
    </source>
</evidence>
<dbReference type="InterPro" id="IPR014782">
    <property type="entry name" value="Peptidase_M1_dom"/>
</dbReference>
<dbReference type="GO" id="GO:0008270">
    <property type="term" value="F:zinc ion binding"/>
    <property type="evidence" value="ECO:0007669"/>
    <property type="project" value="InterPro"/>
</dbReference>
<feature type="domain" description="Peptidase M1 membrane alanine aminopeptidase" evidence="1">
    <location>
        <begin position="53"/>
        <end position="106"/>
    </location>
</feature>
<dbReference type="GO" id="GO:0043171">
    <property type="term" value="P:peptide catabolic process"/>
    <property type="evidence" value="ECO:0007669"/>
    <property type="project" value="TreeGrafter"/>
</dbReference>
<reference evidence="3" key="1">
    <citation type="submission" date="2022-11" db="UniProtKB">
        <authorList>
            <consortium name="WormBaseParasite"/>
        </authorList>
    </citation>
    <scope>IDENTIFICATION</scope>
</reference>
<dbReference type="GO" id="GO:0070006">
    <property type="term" value="F:metalloaminopeptidase activity"/>
    <property type="evidence" value="ECO:0007669"/>
    <property type="project" value="TreeGrafter"/>
</dbReference>
<dbReference type="SUPFAM" id="SSF55486">
    <property type="entry name" value="Metalloproteases ('zincins'), catalytic domain"/>
    <property type="match status" value="1"/>
</dbReference>
<protein>
    <submittedName>
        <fullName evidence="3">Peptidase M1 membrane alanine aminopeptidase domain-containing protein</fullName>
    </submittedName>
</protein>
<dbReference type="GO" id="GO:0005615">
    <property type="term" value="C:extracellular space"/>
    <property type="evidence" value="ECO:0007669"/>
    <property type="project" value="TreeGrafter"/>
</dbReference>
<evidence type="ECO:0000313" key="3">
    <source>
        <dbReference type="WBParaSite" id="ACRNAN_scaffold85.g16604.t1"/>
    </source>
</evidence>
<dbReference type="PANTHER" id="PTHR11533">
    <property type="entry name" value="PROTEASE M1 ZINC METALLOPROTEASE"/>
    <property type="match status" value="1"/>
</dbReference>
<dbReference type="GO" id="GO:0006508">
    <property type="term" value="P:proteolysis"/>
    <property type="evidence" value="ECO:0007669"/>
    <property type="project" value="TreeGrafter"/>
</dbReference>
<dbReference type="AlphaFoldDB" id="A0A914EI92"/>
<dbReference type="Proteomes" id="UP000887540">
    <property type="component" value="Unplaced"/>
</dbReference>
<organism evidence="2 3">
    <name type="scientific">Acrobeloides nanus</name>
    <dbReference type="NCBI Taxonomy" id="290746"/>
    <lineage>
        <taxon>Eukaryota</taxon>
        <taxon>Metazoa</taxon>
        <taxon>Ecdysozoa</taxon>
        <taxon>Nematoda</taxon>
        <taxon>Chromadorea</taxon>
        <taxon>Rhabditida</taxon>
        <taxon>Tylenchina</taxon>
        <taxon>Cephalobomorpha</taxon>
        <taxon>Cephaloboidea</taxon>
        <taxon>Cephalobidae</taxon>
        <taxon>Acrobeloides</taxon>
    </lineage>
</organism>
<dbReference type="GO" id="GO:0042277">
    <property type="term" value="F:peptide binding"/>
    <property type="evidence" value="ECO:0007669"/>
    <property type="project" value="TreeGrafter"/>
</dbReference>
<proteinExistence type="predicted"/>
<dbReference type="Pfam" id="PF01433">
    <property type="entry name" value="Peptidase_M1"/>
    <property type="match status" value="1"/>
</dbReference>
<dbReference type="PANTHER" id="PTHR11533:SF293">
    <property type="entry name" value="AMINOPEPTIDASE-2-RELATED"/>
    <property type="match status" value="1"/>
</dbReference>
<dbReference type="GO" id="GO:0005737">
    <property type="term" value="C:cytoplasm"/>
    <property type="evidence" value="ECO:0007669"/>
    <property type="project" value="TreeGrafter"/>
</dbReference>
<name>A0A914EI92_9BILA</name>
<dbReference type="InterPro" id="IPR050344">
    <property type="entry name" value="Peptidase_M1_aminopeptidases"/>
</dbReference>
<dbReference type="WBParaSite" id="ACRNAN_scaffold85.g16604.t1">
    <property type="protein sequence ID" value="ACRNAN_scaffold85.g16604.t1"/>
    <property type="gene ID" value="ACRNAN_scaffold85.g16604"/>
</dbReference>
<evidence type="ECO:0000313" key="2">
    <source>
        <dbReference type="Proteomes" id="UP000887540"/>
    </source>
</evidence>
<accession>A0A914EI92</accession>